<feature type="signal peptide" evidence="2">
    <location>
        <begin position="1"/>
        <end position="21"/>
    </location>
</feature>
<evidence type="ECO:0008006" key="5">
    <source>
        <dbReference type="Google" id="ProtNLM"/>
    </source>
</evidence>
<feature type="region of interest" description="Disordered" evidence="1">
    <location>
        <begin position="31"/>
        <end position="50"/>
    </location>
</feature>
<dbReference type="Proteomes" id="UP000054563">
    <property type="component" value="Unassembled WGS sequence"/>
</dbReference>
<feature type="region of interest" description="Disordered" evidence="1">
    <location>
        <begin position="92"/>
        <end position="146"/>
    </location>
</feature>
<protein>
    <recommendedName>
        <fullName evidence="5">Secreted protein</fullName>
    </recommendedName>
</protein>
<name>A0A0J8S8H1_COCIT</name>
<sequence length="146" mass="16058">MSLWLPRRGQILRLLLPVLLTVPPILLRSNHQPAHDHQGTPGLKWAPSSGGQPRYMIGNAMAVRMQIMSCQRLQSSKECHCSHPHAMITTSLQCPQRAHQQKATDAAENARAHDNNIGQTGPDDLRRTTNEAPEQALGGDPAEVPK</sequence>
<evidence type="ECO:0000313" key="4">
    <source>
        <dbReference type="Proteomes" id="UP000054563"/>
    </source>
</evidence>
<evidence type="ECO:0000313" key="3">
    <source>
        <dbReference type="EMBL" id="KMU92669.1"/>
    </source>
</evidence>
<organism evidence="3 4">
    <name type="scientific">Coccidioides immitis H538.4</name>
    <dbReference type="NCBI Taxonomy" id="396776"/>
    <lineage>
        <taxon>Eukaryota</taxon>
        <taxon>Fungi</taxon>
        <taxon>Dikarya</taxon>
        <taxon>Ascomycota</taxon>
        <taxon>Pezizomycotina</taxon>
        <taxon>Eurotiomycetes</taxon>
        <taxon>Eurotiomycetidae</taxon>
        <taxon>Onygenales</taxon>
        <taxon>Onygenaceae</taxon>
        <taxon>Coccidioides</taxon>
    </lineage>
</organism>
<dbReference type="AlphaFoldDB" id="A0A0J8S8H1"/>
<proteinExistence type="predicted"/>
<dbReference type="EMBL" id="DS017131">
    <property type="protein sequence ID" value="KMU92669.1"/>
    <property type="molecule type" value="Genomic_DNA"/>
</dbReference>
<reference evidence="4" key="1">
    <citation type="journal article" date="2010" name="Genome Res.">
        <title>Population genomic sequencing of Coccidioides fungi reveals recent hybridization and transposon control.</title>
        <authorList>
            <person name="Neafsey D.E."/>
            <person name="Barker B.M."/>
            <person name="Sharpton T.J."/>
            <person name="Stajich J.E."/>
            <person name="Park D.J."/>
            <person name="Whiston E."/>
            <person name="Hung C.-Y."/>
            <person name="McMahan C."/>
            <person name="White J."/>
            <person name="Sykes S."/>
            <person name="Heiman D."/>
            <person name="Young S."/>
            <person name="Zeng Q."/>
            <person name="Abouelleil A."/>
            <person name="Aftuck L."/>
            <person name="Bessette D."/>
            <person name="Brown A."/>
            <person name="FitzGerald M."/>
            <person name="Lui A."/>
            <person name="Macdonald J.P."/>
            <person name="Priest M."/>
            <person name="Orbach M.J."/>
            <person name="Galgiani J.N."/>
            <person name="Kirkland T.N."/>
            <person name="Cole G.T."/>
            <person name="Birren B.W."/>
            <person name="Henn M.R."/>
            <person name="Taylor J.W."/>
            <person name="Rounsley S.D."/>
        </authorList>
    </citation>
    <scope>NUCLEOTIDE SEQUENCE [LARGE SCALE GENOMIC DNA]</scope>
    <source>
        <strain evidence="4">H538.4</strain>
    </source>
</reference>
<dbReference type="VEuPathDB" id="FungiDB:CIHG_10444"/>
<evidence type="ECO:0000256" key="1">
    <source>
        <dbReference type="SAM" id="MobiDB-lite"/>
    </source>
</evidence>
<feature type="chain" id="PRO_5005308545" description="Secreted protein" evidence="2">
    <location>
        <begin position="22"/>
        <end position="146"/>
    </location>
</feature>
<keyword evidence="2" id="KW-0732">Signal</keyword>
<evidence type="ECO:0000256" key="2">
    <source>
        <dbReference type="SAM" id="SignalP"/>
    </source>
</evidence>
<gene>
    <name evidence="3" type="ORF">CIHG_10444</name>
</gene>
<accession>A0A0J8S8H1</accession>